<dbReference type="InterPro" id="IPR051843">
    <property type="entry name" value="CPA1_transporter"/>
</dbReference>
<feature type="transmembrane region" description="Helical" evidence="5">
    <location>
        <begin position="241"/>
        <end position="258"/>
    </location>
</feature>
<feature type="transmembrane region" description="Helical" evidence="5">
    <location>
        <begin position="25"/>
        <end position="42"/>
    </location>
</feature>
<evidence type="ECO:0000313" key="7">
    <source>
        <dbReference type="EMBL" id="MBC8432244.1"/>
    </source>
</evidence>
<comment type="caution">
    <text evidence="7">The sequence shown here is derived from an EMBL/GenBank/DDBJ whole genome shotgun (WGS) entry which is preliminary data.</text>
</comment>
<feature type="transmembrane region" description="Helical" evidence="5">
    <location>
        <begin position="149"/>
        <end position="175"/>
    </location>
</feature>
<dbReference type="Gene3D" id="1.20.1530.20">
    <property type="match status" value="1"/>
</dbReference>
<feature type="transmembrane region" description="Helical" evidence="5">
    <location>
        <begin position="115"/>
        <end position="137"/>
    </location>
</feature>
<sequence>MAVSIALIIIVGLVADYLFKKMKLPGLIGMLIVGVLAGPYVLNMMAPEMMKVSGDFRKIALIVILLRAGFELRRDALHRVGRAAVIMSALPAVFEIAGIMLVAPKLLHMTYLEAAILGSILAAVSPAVVVPLMIDYMDRGRGSKKGIPTMILGASSLDDVFVIVLFTVFLGMYGGEQGNILLQLADIPISIVLGIIVGIIPGYFLYLLFTKYDWRPPKRTMIVMGVAIILTWLEAVCEEHVPIASLLGVMAIGFIILEKSESIAHLISQKLKKLWVFAELLLFVLVGAQVNIHVAWKAGLAGTLVIFIGLVFRSVGTYLSLLGTPFTWQERLFCVVAYIPKATVQAAIGAVPLAAGVASGEVILAVAVMSILLTAPIG</sequence>
<protein>
    <submittedName>
        <fullName evidence="7">Cation:proton antiporter</fullName>
    </submittedName>
</protein>
<dbReference type="GO" id="GO:0015297">
    <property type="term" value="F:antiporter activity"/>
    <property type="evidence" value="ECO:0007669"/>
    <property type="project" value="InterPro"/>
</dbReference>
<feature type="transmembrane region" description="Helical" evidence="5">
    <location>
        <begin position="220"/>
        <end position="235"/>
    </location>
</feature>
<dbReference type="Pfam" id="PF00999">
    <property type="entry name" value="Na_H_Exchanger"/>
    <property type="match status" value="1"/>
</dbReference>
<keyword evidence="4 5" id="KW-0472">Membrane</keyword>
<feature type="non-terminal residue" evidence="7">
    <location>
        <position position="378"/>
    </location>
</feature>
<proteinExistence type="predicted"/>
<evidence type="ECO:0000313" key="8">
    <source>
        <dbReference type="Proteomes" id="UP000605201"/>
    </source>
</evidence>
<comment type="subcellular location">
    <subcellularLocation>
        <location evidence="1">Membrane</location>
        <topology evidence="1">Multi-pass membrane protein</topology>
    </subcellularLocation>
</comment>
<reference evidence="7 8" key="1">
    <citation type="submission" date="2020-08" db="EMBL/GenBank/DDBJ databases">
        <title>Bridging the membrane lipid divide: bacteria of the FCB group superphylum have the potential to synthesize archaeal ether lipids.</title>
        <authorList>
            <person name="Villanueva L."/>
            <person name="Von Meijenfeldt F.A.B."/>
            <person name="Westbye A.B."/>
            <person name="Yadav S."/>
            <person name="Hopmans E.C."/>
            <person name="Dutilh B.E."/>
            <person name="Sinninghe Damste J.S."/>
        </authorList>
    </citation>
    <scope>NUCLEOTIDE SEQUENCE [LARGE SCALE GENOMIC DNA]</scope>
    <source>
        <strain evidence="7">NIOZ-UU17</strain>
    </source>
</reference>
<dbReference type="GO" id="GO:1902600">
    <property type="term" value="P:proton transmembrane transport"/>
    <property type="evidence" value="ECO:0007669"/>
    <property type="project" value="InterPro"/>
</dbReference>
<evidence type="ECO:0000256" key="2">
    <source>
        <dbReference type="ARBA" id="ARBA00022692"/>
    </source>
</evidence>
<feature type="transmembrane region" description="Helical" evidence="5">
    <location>
        <begin position="274"/>
        <end position="292"/>
    </location>
</feature>
<dbReference type="PANTHER" id="PTHR31102:SF1">
    <property type="entry name" value="CATION_H+ EXCHANGER DOMAIN-CONTAINING PROTEIN"/>
    <property type="match status" value="1"/>
</dbReference>
<evidence type="ECO:0000256" key="1">
    <source>
        <dbReference type="ARBA" id="ARBA00004141"/>
    </source>
</evidence>
<name>A0A8J6TKL4_9BACT</name>
<dbReference type="AlphaFoldDB" id="A0A8J6TKL4"/>
<evidence type="ECO:0000256" key="3">
    <source>
        <dbReference type="ARBA" id="ARBA00022989"/>
    </source>
</evidence>
<dbReference type="InterPro" id="IPR038770">
    <property type="entry name" value="Na+/solute_symporter_sf"/>
</dbReference>
<dbReference type="PANTHER" id="PTHR31102">
    <property type="match status" value="1"/>
</dbReference>
<feature type="transmembrane region" description="Helical" evidence="5">
    <location>
        <begin position="187"/>
        <end position="208"/>
    </location>
</feature>
<evidence type="ECO:0000259" key="6">
    <source>
        <dbReference type="Pfam" id="PF00999"/>
    </source>
</evidence>
<keyword evidence="2 5" id="KW-0812">Transmembrane</keyword>
<feature type="transmembrane region" description="Helical" evidence="5">
    <location>
        <begin position="357"/>
        <end position="377"/>
    </location>
</feature>
<keyword evidence="3 5" id="KW-1133">Transmembrane helix</keyword>
<feature type="transmembrane region" description="Helical" evidence="5">
    <location>
        <begin position="83"/>
        <end position="103"/>
    </location>
</feature>
<evidence type="ECO:0000256" key="4">
    <source>
        <dbReference type="ARBA" id="ARBA00023136"/>
    </source>
</evidence>
<organism evidence="7 8">
    <name type="scientific">Candidatus Desulfatibia vada</name>
    <dbReference type="NCBI Taxonomy" id="2841696"/>
    <lineage>
        <taxon>Bacteria</taxon>
        <taxon>Pseudomonadati</taxon>
        <taxon>Thermodesulfobacteriota</taxon>
        <taxon>Desulfobacteria</taxon>
        <taxon>Desulfobacterales</taxon>
        <taxon>Desulfobacterales incertae sedis</taxon>
        <taxon>Candidatus Desulfatibia</taxon>
    </lineage>
</organism>
<feature type="transmembrane region" description="Helical" evidence="5">
    <location>
        <begin position="298"/>
        <end position="320"/>
    </location>
</feature>
<dbReference type="EMBL" id="JACNIG010000212">
    <property type="protein sequence ID" value="MBC8432244.1"/>
    <property type="molecule type" value="Genomic_DNA"/>
</dbReference>
<dbReference type="Proteomes" id="UP000605201">
    <property type="component" value="Unassembled WGS sequence"/>
</dbReference>
<gene>
    <name evidence="7" type="ORF">H8D96_10015</name>
</gene>
<dbReference type="InterPro" id="IPR006153">
    <property type="entry name" value="Cation/H_exchanger_TM"/>
</dbReference>
<evidence type="ECO:0000256" key="5">
    <source>
        <dbReference type="SAM" id="Phobius"/>
    </source>
</evidence>
<feature type="domain" description="Cation/H+ exchanger transmembrane" evidence="6">
    <location>
        <begin position="9"/>
        <end position="376"/>
    </location>
</feature>
<dbReference type="GO" id="GO:0016020">
    <property type="term" value="C:membrane"/>
    <property type="evidence" value="ECO:0007669"/>
    <property type="project" value="UniProtKB-SubCell"/>
</dbReference>
<accession>A0A8J6TKL4</accession>